<dbReference type="InterPro" id="IPR027417">
    <property type="entry name" value="P-loop_NTPase"/>
</dbReference>
<feature type="domain" description="DNA2/NAM7 helicase helicase" evidence="1">
    <location>
        <begin position="226"/>
        <end position="400"/>
    </location>
</feature>
<dbReference type="PANTHER" id="PTHR43788:SF8">
    <property type="entry name" value="DNA-BINDING PROTEIN SMUBP-2"/>
    <property type="match status" value="1"/>
</dbReference>
<name>A0ABT3MX44_9GAMM</name>
<protein>
    <submittedName>
        <fullName evidence="2">AAA domain-containing protein</fullName>
    </submittedName>
</protein>
<accession>A0ABT3MX44</accession>
<dbReference type="InterPro" id="IPR041677">
    <property type="entry name" value="DNA2/NAM7_AAA_11"/>
</dbReference>
<gene>
    <name evidence="2" type="ORF">NX722_15275</name>
</gene>
<dbReference type="InterPro" id="IPR050534">
    <property type="entry name" value="Coronavir_polyprotein_1ab"/>
</dbReference>
<reference evidence="2 3" key="1">
    <citation type="submission" date="2022-10" db="EMBL/GenBank/DDBJ databases">
        <title>High-quality genome sequences of two octocoral-associated bacteria, Endozoicomonas euniceicola EF212 and Endozoicomonas gorgoniicola PS125.</title>
        <authorList>
            <person name="Chiou Y.-J."/>
            <person name="Chen Y.-H."/>
        </authorList>
    </citation>
    <scope>NUCLEOTIDE SEQUENCE [LARGE SCALE GENOMIC DNA]</scope>
    <source>
        <strain evidence="2 3">PS125</strain>
    </source>
</reference>
<dbReference type="Gene3D" id="3.40.50.300">
    <property type="entry name" value="P-loop containing nucleotide triphosphate hydrolases"/>
    <property type="match status" value="1"/>
</dbReference>
<dbReference type="RefSeq" id="WP_262563697.1">
    <property type="nucleotide sequence ID" value="NZ_JAPFCC010000001.1"/>
</dbReference>
<evidence type="ECO:0000313" key="3">
    <source>
        <dbReference type="Proteomes" id="UP001209854"/>
    </source>
</evidence>
<comment type="caution">
    <text evidence="2">The sequence shown here is derived from an EMBL/GenBank/DDBJ whole genome shotgun (WGS) entry which is preliminary data.</text>
</comment>
<dbReference type="SUPFAM" id="SSF52540">
    <property type="entry name" value="P-loop containing nucleoside triphosphate hydrolases"/>
    <property type="match status" value="2"/>
</dbReference>
<dbReference type="PANTHER" id="PTHR43788">
    <property type="entry name" value="DNA2/NAM7 HELICASE FAMILY MEMBER"/>
    <property type="match status" value="1"/>
</dbReference>
<dbReference type="Proteomes" id="UP001209854">
    <property type="component" value="Unassembled WGS sequence"/>
</dbReference>
<sequence length="473" mass="53653">MTGREFGFGLEKSGSRYSSGAYANELLEIINSPWTTDGEEISQQDTKEELSAEMRESVDMLRSFIDAEHEIEQAKALQCPPFFATSITALSKKTLYRLHYELTINESDYKRLCEEQPSLLLILSEQKEPTDILLELVDLNPVEKEPIIHVSIEKQTSDTLIPQEAMLGVAALPTLNKVRNAVVDSLEEMTSKNPWLLPLAAEEYEHPPLQTVDVPLPPSKFPPTPSQVKAINSGAGSDDYTLVLGPPGTGKTTVILQWVKYFAAQGKRVLVTSQNNKAVDNVLERLAEEDDFECLRIGNENKISSSLEAITLDNKATELQMKMFSDADETLEKLNSQKKLLQKIIEQKKEISVLISQRDSLDREYKRSFKSIPDIEKKLSDLTSKQVLLDESLKKLQKKLSGEEVKVWPIFRFMFDIYDQVRCQRLNEKKDRILNISSVTNSEISTNRAHLSNLEKRRIELPVLIDELNNKVN</sequence>
<organism evidence="2 3">
    <name type="scientific">Endozoicomonas gorgoniicola</name>
    <dbReference type="NCBI Taxonomy" id="1234144"/>
    <lineage>
        <taxon>Bacteria</taxon>
        <taxon>Pseudomonadati</taxon>
        <taxon>Pseudomonadota</taxon>
        <taxon>Gammaproteobacteria</taxon>
        <taxon>Oceanospirillales</taxon>
        <taxon>Endozoicomonadaceae</taxon>
        <taxon>Endozoicomonas</taxon>
    </lineage>
</organism>
<proteinExistence type="predicted"/>
<evidence type="ECO:0000259" key="1">
    <source>
        <dbReference type="Pfam" id="PF13086"/>
    </source>
</evidence>
<evidence type="ECO:0000313" key="2">
    <source>
        <dbReference type="EMBL" id="MCW7553958.1"/>
    </source>
</evidence>
<dbReference type="Pfam" id="PF13086">
    <property type="entry name" value="AAA_11"/>
    <property type="match status" value="1"/>
</dbReference>
<dbReference type="EMBL" id="JAPFCC010000001">
    <property type="protein sequence ID" value="MCW7553958.1"/>
    <property type="molecule type" value="Genomic_DNA"/>
</dbReference>
<keyword evidence="3" id="KW-1185">Reference proteome</keyword>